<feature type="compositionally biased region" description="Polar residues" evidence="6">
    <location>
        <begin position="75"/>
        <end position="96"/>
    </location>
</feature>
<dbReference type="Proteomes" id="UP000800039">
    <property type="component" value="Unassembled WGS sequence"/>
</dbReference>
<evidence type="ECO:0000259" key="7">
    <source>
        <dbReference type="PROSITE" id="PS51999"/>
    </source>
</evidence>
<keyword evidence="5" id="KW-0175">Coiled coil</keyword>
<protein>
    <recommendedName>
        <fullName evidence="7">GRF-type domain-containing protein</fullName>
    </recommendedName>
</protein>
<keyword evidence="2 4" id="KW-0863">Zinc-finger</keyword>
<evidence type="ECO:0000256" key="6">
    <source>
        <dbReference type="SAM" id="MobiDB-lite"/>
    </source>
</evidence>
<accession>A0A9P4G7R3</accession>
<feature type="compositionally biased region" description="Low complexity" evidence="6">
    <location>
        <begin position="207"/>
        <end position="220"/>
    </location>
</feature>
<evidence type="ECO:0000256" key="4">
    <source>
        <dbReference type="PROSITE-ProRule" id="PRU01343"/>
    </source>
</evidence>
<keyword evidence="3" id="KW-0862">Zinc</keyword>
<dbReference type="GeneID" id="63851675"/>
<dbReference type="RefSeq" id="XP_040783161.1">
    <property type="nucleotide sequence ID" value="XM_040934424.1"/>
</dbReference>
<dbReference type="EMBL" id="ML976620">
    <property type="protein sequence ID" value="KAF1840598.1"/>
    <property type="molecule type" value="Genomic_DNA"/>
</dbReference>
<feature type="domain" description="GRF-type" evidence="7">
    <location>
        <begin position="14"/>
        <end position="57"/>
    </location>
</feature>
<keyword evidence="9" id="KW-1185">Reference proteome</keyword>
<dbReference type="AlphaFoldDB" id="A0A9P4G7R3"/>
<sequence length="314" mass="34471">MSGNGQLVDGVLHCGCNLPARRWRSRQPNGNRSKWFSNCGKGPEAKGCRFFLWDHEAEQRGFALPKDSPIEPDRPNSNTPSKRQPSPASPSTTQTGALGLNRKRTRSISEDPNDEHGFGQSDDGLRQVKIKVETPPVDAPPVETPRKAVKISYDATPTKARQTSAYGLETPQTDRRPDLDPFASRYPVSSGSLFTPSQVNGDGATQTATPSSSFETSTPSRYRNVPADDLVRDVVSLLQRANVPIGEETEKDLTSMLSKHARSAEGYKRVTQATIKAKNAKITDLTQRVSALEIELEAEKSTVELLQLETEQLD</sequence>
<name>A0A9P4G7R3_9PLEO</name>
<gene>
    <name evidence="8" type="ORF">K460DRAFT_371805</name>
</gene>
<dbReference type="GO" id="GO:0008270">
    <property type="term" value="F:zinc ion binding"/>
    <property type="evidence" value="ECO:0007669"/>
    <property type="project" value="UniProtKB-KW"/>
</dbReference>
<evidence type="ECO:0000256" key="2">
    <source>
        <dbReference type="ARBA" id="ARBA00022771"/>
    </source>
</evidence>
<dbReference type="PROSITE" id="PS51999">
    <property type="entry name" value="ZF_GRF"/>
    <property type="match status" value="1"/>
</dbReference>
<evidence type="ECO:0000256" key="1">
    <source>
        <dbReference type="ARBA" id="ARBA00022723"/>
    </source>
</evidence>
<keyword evidence="1" id="KW-0479">Metal-binding</keyword>
<feature type="coiled-coil region" evidence="5">
    <location>
        <begin position="275"/>
        <end position="311"/>
    </location>
</feature>
<evidence type="ECO:0000313" key="9">
    <source>
        <dbReference type="Proteomes" id="UP000800039"/>
    </source>
</evidence>
<proteinExistence type="predicted"/>
<feature type="region of interest" description="Disordered" evidence="6">
    <location>
        <begin position="192"/>
        <end position="223"/>
    </location>
</feature>
<evidence type="ECO:0000256" key="3">
    <source>
        <dbReference type="ARBA" id="ARBA00022833"/>
    </source>
</evidence>
<comment type="caution">
    <text evidence="8">The sequence shown here is derived from an EMBL/GenBank/DDBJ whole genome shotgun (WGS) entry which is preliminary data.</text>
</comment>
<reference evidence="8" key="1">
    <citation type="submission" date="2020-01" db="EMBL/GenBank/DDBJ databases">
        <authorList>
            <consortium name="DOE Joint Genome Institute"/>
            <person name="Haridas S."/>
            <person name="Albert R."/>
            <person name="Binder M."/>
            <person name="Bloem J."/>
            <person name="Labutti K."/>
            <person name="Salamov A."/>
            <person name="Andreopoulos B."/>
            <person name="Baker S.E."/>
            <person name="Barry K."/>
            <person name="Bills G."/>
            <person name="Bluhm B.H."/>
            <person name="Cannon C."/>
            <person name="Castanera R."/>
            <person name="Culley D.E."/>
            <person name="Daum C."/>
            <person name="Ezra D."/>
            <person name="Gonzalez J.B."/>
            <person name="Henrissat B."/>
            <person name="Kuo A."/>
            <person name="Liang C."/>
            <person name="Lipzen A."/>
            <person name="Lutzoni F."/>
            <person name="Magnuson J."/>
            <person name="Mondo S."/>
            <person name="Nolan M."/>
            <person name="Ohm R."/>
            <person name="Pangilinan J."/>
            <person name="Park H.-J."/>
            <person name="Ramirez L."/>
            <person name="Alfaro M."/>
            <person name="Sun H."/>
            <person name="Tritt A."/>
            <person name="Yoshinaga Y."/>
            <person name="Zwiers L.-H."/>
            <person name="Turgeon B.G."/>
            <person name="Goodwin S.B."/>
            <person name="Spatafora J.W."/>
            <person name="Crous P.W."/>
            <person name="Grigoriev I.V."/>
        </authorList>
    </citation>
    <scope>NUCLEOTIDE SEQUENCE</scope>
    <source>
        <strain evidence="8">CBS 394.84</strain>
    </source>
</reference>
<feature type="region of interest" description="Disordered" evidence="6">
    <location>
        <begin position="62"/>
        <end position="126"/>
    </location>
</feature>
<evidence type="ECO:0000256" key="5">
    <source>
        <dbReference type="SAM" id="Coils"/>
    </source>
</evidence>
<dbReference type="OrthoDB" id="430051at2759"/>
<feature type="compositionally biased region" description="Polar residues" evidence="6">
    <location>
        <begin position="192"/>
        <end position="206"/>
    </location>
</feature>
<organism evidence="8 9">
    <name type="scientific">Cucurbitaria berberidis CBS 394.84</name>
    <dbReference type="NCBI Taxonomy" id="1168544"/>
    <lineage>
        <taxon>Eukaryota</taxon>
        <taxon>Fungi</taxon>
        <taxon>Dikarya</taxon>
        <taxon>Ascomycota</taxon>
        <taxon>Pezizomycotina</taxon>
        <taxon>Dothideomycetes</taxon>
        <taxon>Pleosporomycetidae</taxon>
        <taxon>Pleosporales</taxon>
        <taxon>Pleosporineae</taxon>
        <taxon>Cucurbitariaceae</taxon>
        <taxon>Cucurbitaria</taxon>
    </lineage>
</organism>
<evidence type="ECO:0000313" key="8">
    <source>
        <dbReference type="EMBL" id="KAF1840598.1"/>
    </source>
</evidence>
<dbReference type="InterPro" id="IPR010666">
    <property type="entry name" value="Znf_GRF"/>
</dbReference>